<accession>A0A1W1CBP9</accession>
<dbReference type="EMBL" id="FPHL01000034">
    <property type="protein sequence ID" value="SFV63268.1"/>
    <property type="molecule type" value="Genomic_DNA"/>
</dbReference>
<feature type="transmembrane region" description="Helical" evidence="1">
    <location>
        <begin position="6"/>
        <end position="26"/>
    </location>
</feature>
<evidence type="ECO:0000256" key="1">
    <source>
        <dbReference type="SAM" id="Phobius"/>
    </source>
</evidence>
<protein>
    <submittedName>
        <fullName evidence="2">Type II secretion envelope pseudopilin protein (PulG,guides folded protein to PulD in outer membrane)</fullName>
    </submittedName>
</protein>
<name>A0A1W1CBP9_9ZZZZ</name>
<keyword evidence="1" id="KW-0472">Membrane</keyword>
<dbReference type="PANTHER" id="PTHR30093">
    <property type="entry name" value="GENERAL SECRETION PATHWAY PROTEIN G"/>
    <property type="match status" value="1"/>
</dbReference>
<evidence type="ECO:0000313" key="2">
    <source>
        <dbReference type="EMBL" id="SFV63268.1"/>
    </source>
</evidence>
<keyword evidence="1" id="KW-0812">Transmembrane</keyword>
<dbReference type="NCBIfam" id="TIGR02532">
    <property type="entry name" value="IV_pilin_GFxxxE"/>
    <property type="match status" value="1"/>
</dbReference>
<gene>
    <name evidence="2" type="ORF">MNB_SV-10-1000</name>
</gene>
<dbReference type="InterPro" id="IPR045584">
    <property type="entry name" value="Pilin-like"/>
</dbReference>
<reference evidence="2" key="1">
    <citation type="submission" date="2016-10" db="EMBL/GenBank/DDBJ databases">
        <authorList>
            <person name="de Groot N.N."/>
        </authorList>
    </citation>
    <scope>NUCLEOTIDE SEQUENCE</scope>
</reference>
<dbReference type="Pfam" id="PF07963">
    <property type="entry name" value="N_methyl"/>
    <property type="match status" value="1"/>
</dbReference>
<organism evidence="2">
    <name type="scientific">hydrothermal vent metagenome</name>
    <dbReference type="NCBI Taxonomy" id="652676"/>
    <lineage>
        <taxon>unclassified sequences</taxon>
        <taxon>metagenomes</taxon>
        <taxon>ecological metagenomes</taxon>
    </lineage>
</organism>
<sequence length="127" mass="13471">MKNAFTMIELIFVIVIIGILAAIAIPRLSASRDDAKTSKELNNLSVYLNDITTYYMATGNVSANHTNVKLNCFAPNVLIANQTLSLSVANGGSDDGKPYCDAAQKAAAKKGLEGTRLIVFGGALISY</sequence>
<keyword evidence="1" id="KW-1133">Transmembrane helix</keyword>
<dbReference type="Gene3D" id="3.30.700.10">
    <property type="entry name" value="Glycoprotein, Type 4 Pilin"/>
    <property type="match status" value="1"/>
</dbReference>
<dbReference type="AlphaFoldDB" id="A0A1W1CBP9"/>
<proteinExistence type="predicted"/>
<dbReference type="SUPFAM" id="SSF54523">
    <property type="entry name" value="Pili subunits"/>
    <property type="match status" value="1"/>
</dbReference>
<dbReference type="InterPro" id="IPR012902">
    <property type="entry name" value="N_methyl_site"/>
</dbReference>